<evidence type="ECO:0000256" key="10">
    <source>
        <dbReference type="ARBA" id="ARBA00023136"/>
    </source>
</evidence>
<sequence>MYWLLLLLLGFRLGRGCPASCSCLGQWVDCSSRGLLTAPTDIPGDVRNLSLAHNTVTVLPLGYFSCYRELLVLSLRNNSITDLPLGLFFPLKKLTVLDLSYNNLTQVTSGLLQPVEKLSRLVLSHNPGLSVISSQALSGLTQLQHLDLSYNGLTSLDLETVKKLPALISLQLAGNPWLCGCNMEPLLNFVIVTDSGELECSGPNEIKGIRFFSLTDESFRACRLSLTTDDYLFIVFVGFVVSIASVATNFLLGITANYCHRWSKASEDEEM</sequence>
<evidence type="ECO:0000256" key="8">
    <source>
        <dbReference type="ARBA" id="ARBA00022989"/>
    </source>
</evidence>
<dbReference type="InterPro" id="IPR000483">
    <property type="entry name" value="Cys-rich_flank_reg_C"/>
</dbReference>
<reference evidence="18" key="1">
    <citation type="journal article" date="2006" name="Science">
        <title>Ancient noncoding elements conserved in the human genome.</title>
        <authorList>
            <person name="Venkatesh B."/>
            <person name="Kirkness E.F."/>
            <person name="Loh Y.H."/>
            <person name="Halpern A.L."/>
            <person name="Lee A.P."/>
            <person name="Johnson J."/>
            <person name="Dandona N."/>
            <person name="Viswanathan L.D."/>
            <person name="Tay A."/>
            <person name="Venter J.C."/>
            <person name="Strausberg R.L."/>
            <person name="Brenner S."/>
        </authorList>
    </citation>
    <scope>NUCLEOTIDE SEQUENCE [LARGE SCALE GENOMIC DNA]</scope>
</reference>
<evidence type="ECO:0000256" key="6">
    <source>
        <dbReference type="ARBA" id="ARBA00022729"/>
    </source>
</evidence>
<organism evidence="17 18">
    <name type="scientific">Callorhinchus milii</name>
    <name type="common">Ghost shark</name>
    <dbReference type="NCBI Taxonomy" id="7868"/>
    <lineage>
        <taxon>Eukaryota</taxon>
        <taxon>Metazoa</taxon>
        <taxon>Chordata</taxon>
        <taxon>Craniata</taxon>
        <taxon>Vertebrata</taxon>
        <taxon>Chondrichthyes</taxon>
        <taxon>Holocephali</taxon>
        <taxon>Chimaeriformes</taxon>
        <taxon>Callorhinchidae</taxon>
        <taxon>Callorhinchus</taxon>
    </lineage>
</organism>
<accession>A0A4W3JRL5</accession>
<feature type="transmembrane region" description="Helical" evidence="13">
    <location>
        <begin position="231"/>
        <end position="254"/>
    </location>
</feature>
<dbReference type="PROSITE" id="PS51450">
    <property type="entry name" value="LRR"/>
    <property type="match status" value="2"/>
</dbReference>
<feature type="chain" id="PRO_5021254956" evidence="14">
    <location>
        <begin position="17"/>
        <end position="271"/>
    </location>
</feature>
<dbReference type="Ensembl" id="ENSCMIT00000041328.1">
    <property type="protein sequence ID" value="ENSCMIP00000040753.1"/>
    <property type="gene ID" value="ENSCMIG00000016988.1"/>
</dbReference>
<evidence type="ECO:0000256" key="3">
    <source>
        <dbReference type="ARBA" id="ARBA00022475"/>
    </source>
</evidence>
<dbReference type="PANTHER" id="PTHR24366:SF96">
    <property type="entry name" value="LEUCINE RICH REPEAT CONTAINING 53"/>
    <property type="match status" value="1"/>
</dbReference>
<protein>
    <submittedName>
        <fullName evidence="17">Leucine rich repeat containing 55</fullName>
    </submittedName>
</protein>
<evidence type="ECO:0000256" key="14">
    <source>
        <dbReference type="SAM" id="SignalP"/>
    </source>
</evidence>
<name>A0A4W3JRL5_CALMI</name>
<keyword evidence="12" id="KW-0407">Ion channel</keyword>
<dbReference type="Proteomes" id="UP000314986">
    <property type="component" value="Unassembled WGS sequence"/>
</dbReference>
<keyword evidence="11" id="KW-1015">Disulfide bond</keyword>
<keyword evidence="3" id="KW-1003">Cell membrane</keyword>
<reference evidence="18" key="3">
    <citation type="journal article" date="2014" name="Nature">
        <title>Elephant shark genome provides unique insights into gnathostome evolution.</title>
        <authorList>
            <consortium name="International Elephant Shark Genome Sequencing Consortium"/>
            <person name="Venkatesh B."/>
            <person name="Lee A.P."/>
            <person name="Ravi V."/>
            <person name="Maurya A.K."/>
            <person name="Lian M.M."/>
            <person name="Swann J.B."/>
            <person name="Ohta Y."/>
            <person name="Flajnik M.F."/>
            <person name="Sutoh Y."/>
            <person name="Kasahara M."/>
            <person name="Hoon S."/>
            <person name="Gangu V."/>
            <person name="Roy S.W."/>
            <person name="Irimia M."/>
            <person name="Korzh V."/>
            <person name="Kondrychyn I."/>
            <person name="Lim Z.W."/>
            <person name="Tay B.H."/>
            <person name="Tohari S."/>
            <person name="Kong K.W."/>
            <person name="Ho S."/>
            <person name="Lorente-Galdos B."/>
            <person name="Quilez J."/>
            <person name="Marques-Bonet T."/>
            <person name="Raney B.J."/>
            <person name="Ingham P.W."/>
            <person name="Tay A."/>
            <person name="Hillier L.W."/>
            <person name="Minx P."/>
            <person name="Boehm T."/>
            <person name="Wilson R.K."/>
            <person name="Brenner S."/>
            <person name="Warren W.C."/>
        </authorList>
    </citation>
    <scope>NUCLEOTIDE SEQUENCE [LARGE SCALE GENOMIC DNA]</scope>
</reference>
<reference evidence="17" key="4">
    <citation type="submission" date="2025-08" db="UniProtKB">
        <authorList>
            <consortium name="Ensembl"/>
        </authorList>
    </citation>
    <scope>IDENTIFICATION</scope>
</reference>
<proteinExistence type="predicted"/>
<dbReference type="SMART" id="SM00013">
    <property type="entry name" value="LRRNT"/>
    <property type="match status" value="1"/>
</dbReference>
<dbReference type="OMA" id="WSQLPWP"/>
<keyword evidence="6 14" id="KW-0732">Signal</keyword>
<evidence type="ECO:0000256" key="9">
    <source>
        <dbReference type="ARBA" id="ARBA00023065"/>
    </source>
</evidence>
<dbReference type="Pfam" id="PF01462">
    <property type="entry name" value="LRRNT"/>
    <property type="match status" value="1"/>
</dbReference>
<keyword evidence="8 13" id="KW-1133">Transmembrane helix</keyword>
<keyword evidence="5 13" id="KW-0812">Transmembrane</keyword>
<dbReference type="STRING" id="7868.ENSCMIP00000040753"/>
<dbReference type="SUPFAM" id="SSF52058">
    <property type="entry name" value="L domain-like"/>
    <property type="match status" value="1"/>
</dbReference>
<dbReference type="Gene3D" id="3.80.10.10">
    <property type="entry name" value="Ribonuclease Inhibitor"/>
    <property type="match status" value="1"/>
</dbReference>
<keyword evidence="9" id="KW-0406">Ion transport</keyword>
<evidence type="ECO:0000256" key="1">
    <source>
        <dbReference type="ARBA" id="ARBA00004162"/>
    </source>
</evidence>
<dbReference type="Pfam" id="PF12799">
    <property type="entry name" value="LRR_4"/>
    <property type="match status" value="1"/>
</dbReference>
<feature type="domain" description="LRRCT" evidence="16">
    <location>
        <begin position="175"/>
        <end position="223"/>
    </location>
</feature>
<dbReference type="GeneTree" id="ENSGT00940000161412"/>
<keyword evidence="18" id="KW-1185">Reference proteome</keyword>
<evidence type="ECO:0000256" key="5">
    <source>
        <dbReference type="ARBA" id="ARBA00022692"/>
    </source>
</evidence>
<dbReference type="FunFam" id="3.80.10.10:FF:000015">
    <property type="entry name" value="Leucine rich repeat containing 38"/>
    <property type="match status" value="1"/>
</dbReference>
<gene>
    <name evidence="17" type="primary">LOC103190666</name>
</gene>
<dbReference type="InterPro" id="IPR001611">
    <property type="entry name" value="Leu-rich_rpt"/>
</dbReference>
<evidence type="ECO:0000256" key="11">
    <source>
        <dbReference type="ARBA" id="ARBA00023157"/>
    </source>
</evidence>
<dbReference type="InParanoid" id="A0A4W3JRL5"/>
<feature type="domain" description="LRRNT" evidence="15">
    <location>
        <begin position="16"/>
        <end position="48"/>
    </location>
</feature>
<dbReference type="InterPro" id="IPR025875">
    <property type="entry name" value="Leu-rich_rpt_4"/>
</dbReference>
<dbReference type="InterPro" id="IPR003591">
    <property type="entry name" value="Leu-rich_rpt_typical-subtyp"/>
</dbReference>
<dbReference type="AlphaFoldDB" id="A0A4W3JRL5"/>
<evidence type="ECO:0000313" key="17">
    <source>
        <dbReference type="Ensembl" id="ENSCMIP00000040753.1"/>
    </source>
</evidence>
<dbReference type="SMART" id="SM00082">
    <property type="entry name" value="LRRCT"/>
    <property type="match status" value="1"/>
</dbReference>
<evidence type="ECO:0000313" key="18">
    <source>
        <dbReference type="Proteomes" id="UP000314986"/>
    </source>
</evidence>
<dbReference type="InterPro" id="IPR032675">
    <property type="entry name" value="LRR_dom_sf"/>
</dbReference>
<dbReference type="GO" id="GO:0071805">
    <property type="term" value="P:potassium ion transmembrane transport"/>
    <property type="evidence" value="ECO:0007669"/>
    <property type="project" value="UniProtKB-ARBA"/>
</dbReference>
<keyword evidence="2" id="KW-0813">Transport</keyword>
<keyword evidence="10 13" id="KW-0472">Membrane</keyword>
<comment type="subcellular location">
    <subcellularLocation>
        <location evidence="1">Cell membrane</location>
        <topology evidence="1">Single-pass membrane protein</topology>
    </subcellularLocation>
</comment>
<keyword evidence="4" id="KW-0433">Leucine-rich repeat</keyword>
<evidence type="ECO:0000256" key="2">
    <source>
        <dbReference type="ARBA" id="ARBA00022448"/>
    </source>
</evidence>
<evidence type="ECO:0000256" key="7">
    <source>
        <dbReference type="ARBA" id="ARBA00022737"/>
    </source>
</evidence>
<dbReference type="InterPro" id="IPR000372">
    <property type="entry name" value="LRRNT"/>
</dbReference>
<dbReference type="GO" id="GO:0005886">
    <property type="term" value="C:plasma membrane"/>
    <property type="evidence" value="ECO:0007669"/>
    <property type="project" value="UniProtKB-SubCell"/>
</dbReference>
<dbReference type="SMART" id="SM00369">
    <property type="entry name" value="LRR_TYP"/>
    <property type="match status" value="4"/>
</dbReference>
<dbReference type="Pfam" id="PF13855">
    <property type="entry name" value="LRR_8"/>
    <property type="match status" value="1"/>
</dbReference>
<evidence type="ECO:0000256" key="13">
    <source>
        <dbReference type="SAM" id="Phobius"/>
    </source>
</evidence>
<evidence type="ECO:0000259" key="16">
    <source>
        <dbReference type="SMART" id="SM00082"/>
    </source>
</evidence>
<evidence type="ECO:0000256" key="12">
    <source>
        <dbReference type="ARBA" id="ARBA00023303"/>
    </source>
</evidence>
<evidence type="ECO:0000256" key="4">
    <source>
        <dbReference type="ARBA" id="ARBA00022614"/>
    </source>
</evidence>
<evidence type="ECO:0000259" key="15">
    <source>
        <dbReference type="SMART" id="SM00013"/>
    </source>
</evidence>
<feature type="signal peptide" evidence="14">
    <location>
        <begin position="1"/>
        <end position="16"/>
    </location>
</feature>
<dbReference type="PANTHER" id="PTHR24366">
    <property type="entry name" value="IG(IMMUNOGLOBULIN) AND LRR(LEUCINE RICH REPEAT) DOMAINS"/>
    <property type="match status" value="1"/>
</dbReference>
<dbReference type="PRINTS" id="PR00019">
    <property type="entry name" value="LEURICHRPT"/>
</dbReference>
<keyword evidence="7" id="KW-0677">Repeat</keyword>
<reference evidence="18" key="2">
    <citation type="journal article" date="2007" name="PLoS Biol.">
        <title>Survey sequencing and comparative analysis of the elephant shark (Callorhinchus milii) genome.</title>
        <authorList>
            <person name="Venkatesh B."/>
            <person name="Kirkness E.F."/>
            <person name="Loh Y.H."/>
            <person name="Halpern A.L."/>
            <person name="Lee A.P."/>
            <person name="Johnson J."/>
            <person name="Dandona N."/>
            <person name="Viswanathan L.D."/>
            <person name="Tay A."/>
            <person name="Venter J.C."/>
            <person name="Strausberg R.L."/>
            <person name="Brenner S."/>
        </authorList>
    </citation>
    <scope>NUCLEOTIDE SEQUENCE [LARGE SCALE GENOMIC DNA]</scope>
</reference>
<reference evidence="17" key="5">
    <citation type="submission" date="2025-09" db="UniProtKB">
        <authorList>
            <consortium name="Ensembl"/>
        </authorList>
    </citation>
    <scope>IDENTIFICATION</scope>
</reference>